<keyword evidence="2" id="KW-1185">Reference proteome</keyword>
<gene>
    <name evidence="1" type="ORF">X975_20351</name>
</gene>
<reference evidence="1 2" key="1">
    <citation type="submission" date="2013-11" db="EMBL/GenBank/DDBJ databases">
        <title>Genome sequencing of Stegodyphus mimosarum.</title>
        <authorList>
            <person name="Bechsgaard J."/>
        </authorList>
    </citation>
    <scope>NUCLEOTIDE SEQUENCE [LARGE SCALE GENOMIC DNA]</scope>
</reference>
<sequence>VKVCGELTPCLCKAVSLLEKVLIEYCYIKKTAHET</sequence>
<evidence type="ECO:0000313" key="1">
    <source>
        <dbReference type="EMBL" id="KFM69433.1"/>
    </source>
</evidence>
<dbReference type="Proteomes" id="UP000054359">
    <property type="component" value="Unassembled WGS sequence"/>
</dbReference>
<dbReference type="EMBL" id="KK117068">
    <property type="protein sequence ID" value="KFM69433.1"/>
    <property type="molecule type" value="Genomic_DNA"/>
</dbReference>
<dbReference type="AlphaFoldDB" id="A0A087TWE4"/>
<evidence type="ECO:0000313" key="2">
    <source>
        <dbReference type="Proteomes" id="UP000054359"/>
    </source>
</evidence>
<feature type="non-terminal residue" evidence="1">
    <location>
        <position position="35"/>
    </location>
</feature>
<feature type="non-terminal residue" evidence="1">
    <location>
        <position position="1"/>
    </location>
</feature>
<name>A0A087TWE4_STEMI</name>
<proteinExistence type="predicted"/>
<organism evidence="1 2">
    <name type="scientific">Stegodyphus mimosarum</name>
    <name type="common">African social velvet spider</name>
    <dbReference type="NCBI Taxonomy" id="407821"/>
    <lineage>
        <taxon>Eukaryota</taxon>
        <taxon>Metazoa</taxon>
        <taxon>Ecdysozoa</taxon>
        <taxon>Arthropoda</taxon>
        <taxon>Chelicerata</taxon>
        <taxon>Arachnida</taxon>
        <taxon>Araneae</taxon>
        <taxon>Araneomorphae</taxon>
        <taxon>Entelegynae</taxon>
        <taxon>Eresoidea</taxon>
        <taxon>Eresidae</taxon>
        <taxon>Stegodyphus</taxon>
    </lineage>
</organism>
<protein>
    <submittedName>
        <fullName evidence="1">Uncharacterized protein</fullName>
    </submittedName>
</protein>
<accession>A0A087TWE4</accession>